<gene>
    <name evidence="4" type="ORF">BJ878DRAFT_7451</name>
</gene>
<dbReference type="InterPro" id="IPR014485">
    <property type="entry name" value="Pesterase_C1039"/>
</dbReference>
<evidence type="ECO:0000259" key="2">
    <source>
        <dbReference type="Pfam" id="PF00149"/>
    </source>
</evidence>
<proteinExistence type="predicted"/>
<dbReference type="Pfam" id="PF21953">
    <property type="entry name" value="NadN_nucleosid_C"/>
    <property type="match status" value="1"/>
</dbReference>
<dbReference type="CDD" id="cd07407">
    <property type="entry name" value="MPP_YHR202W_N"/>
    <property type="match status" value="1"/>
</dbReference>
<dbReference type="GO" id="GO:0016787">
    <property type="term" value="F:hydrolase activity"/>
    <property type="evidence" value="ECO:0007669"/>
    <property type="project" value="InterPro"/>
</dbReference>
<reference evidence="4" key="1">
    <citation type="journal article" date="2021" name="IMA Fungus">
        <title>Genomic characterization of three marine fungi, including Emericellopsis atlantica sp. nov. with signatures of a generalist lifestyle and marine biomass degradation.</title>
        <authorList>
            <person name="Hagestad O.C."/>
            <person name="Hou L."/>
            <person name="Andersen J.H."/>
            <person name="Hansen E.H."/>
            <person name="Altermark B."/>
            <person name="Li C."/>
            <person name="Kuhnert E."/>
            <person name="Cox R.J."/>
            <person name="Crous P.W."/>
            <person name="Spatafora J.W."/>
            <person name="Lail K."/>
            <person name="Amirebrahimi M."/>
            <person name="Lipzen A."/>
            <person name="Pangilinan J."/>
            <person name="Andreopoulos W."/>
            <person name="Hayes R.D."/>
            <person name="Ng V."/>
            <person name="Grigoriev I.V."/>
            <person name="Jackson S.A."/>
            <person name="Sutton T.D.S."/>
            <person name="Dobson A.D.W."/>
            <person name="Rama T."/>
        </authorList>
    </citation>
    <scope>NUCLEOTIDE SEQUENCE</scope>
    <source>
        <strain evidence="4">TRa3180A</strain>
    </source>
</reference>
<feature type="signal peptide" evidence="1">
    <location>
        <begin position="1"/>
        <end position="21"/>
    </location>
</feature>
<dbReference type="PIRSF" id="PIRSF017316">
    <property type="entry name" value="Pesterase_C1039"/>
    <property type="match status" value="1"/>
</dbReference>
<evidence type="ECO:0000313" key="5">
    <source>
        <dbReference type="Proteomes" id="UP000887226"/>
    </source>
</evidence>
<dbReference type="SUPFAM" id="SSF56300">
    <property type="entry name" value="Metallo-dependent phosphatases"/>
    <property type="match status" value="1"/>
</dbReference>
<dbReference type="InterPro" id="IPR029052">
    <property type="entry name" value="Metallo-depent_PP-like"/>
</dbReference>
<dbReference type="GO" id="GO:0009166">
    <property type="term" value="P:nucleotide catabolic process"/>
    <property type="evidence" value="ECO:0007669"/>
    <property type="project" value="InterPro"/>
</dbReference>
<keyword evidence="1" id="KW-0732">Signal</keyword>
<organism evidence="4 5">
    <name type="scientific">Calycina marina</name>
    <dbReference type="NCBI Taxonomy" id="1763456"/>
    <lineage>
        <taxon>Eukaryota</taxon>
        <taxon>Fungi</taxon>
        <taxon>Dikarya</taxon>
        <taxon>Ascomycota</taxon>
        <taxon>Pezizomycotina</taxon>
        <taxon>Leotiomycetes</taxon>
        <taxon>Helotiales</taxon>
        <taxon>Pezizellaceae</taxon>
        <taxon>Calycina</taxon>
    </lineage>
</organism>
<dbReference type="PANTHER" id="PTHR11575:SF22">
    <property type="entry name" value="ADL392WP"/>
    <property type="match status" value="1"/>
</dbReference>
<dbReference type="InterPro" id="IPR041823">
    <property type="entry name" value="YHR202W_N"/>
</dbReference>
<dbReference type="OrthoDB" id="7722975at2759"/>
<dbReference type="SUPFAM" id="SSF55816">
    <property type="entry name" value="5'-nucleotidase (syn. UDP-sugar hydrolase), C-terminal domain"/>
    <property type="match status" value="1"/>
</dbReference>
<name>A0A9P7Z5C3_9HELO</name>
<dbReference type="PANTHER" id="PTHR11575">
    <property type="entry name" value="5'-NUCLEOTIDASE-RELATED"/>
    <property type="match status" value="1"/>
</dbReference>
<feature type="domain" description="Putative 5'-nucleotidase C-terminal" evidence="3">
    <location>
        <begin position="408"/>
        <end position="605"/>
    </location>
</feature>
<protein>
    <submittedName>
        <fullName evidence="4">Metallo-dependent phosphatase-like protein</fullName>
    </submittedName>
</protein>
<feature type="chain" id="PRO_5040498880" evidence="1">
    <location>
        <begin position="22"/>
        <end position="663"/>
    </location>
</feature>
<dbReference type="Pfam" id="PF00149">
    <property type="entry name" value="Metallophos"/>
    <property type="match status" value="1"/>
</dbReference>
<keyword evidence="5" id="KW-1185">Reference proteome</keyword>
<evidence type="ECO:0000313" key="4">
    <source>
        <dbReference type="EMBL" id="KAG9245647.1"/>
    </source>
</evidence>
<accession>A0A9P7Z5C3</accession>
<dbReference type="GO" id="GO:0005576">
    <property type="term" value="C:extracellular region"/>
    <property type="evidence" value="ECO:0007669"/>
    <property type="project" value="UniProtKB-ARBA"/>
</dbReference>
<dbReference type="InterPro" id="IPR004843">
    <property type="entry name" value="Calcineurin-like_PHP"/>
</dbReference>
<dbReference type="InterPro" id="IPR036907">
    <property type="entry name" value="5'-Nucleotdase_C_sf"/>
</dbReference>
<feature type="domain" description="Calcineurin-like phosphoesterase" evidence="2">
    <location>
        <begin position="62"/>
        <end position="292"/>
    </location>
</feature>
<evidence type="ECO:0000259" key="3">
    <source>
        <dbReference type="Pfam" id="PF21953"/>
    </source>
</evidence>
<dbReference type="Gene3D" id="3.90.780.10">
    <property type="entry name" value="5'-Nucleotidase, C-terminal domain"/>
    <property type="match status" value="2"/>
</dbReference>
<dbReference type="InterPro" id="IPR006179">
    <property type="entry name" value="5_nucleotidase/apyrase"/>
</dbReference>
<dbReference type="GO" id="GO:0005829">
    <property type="term" value="C:cytosol"/>
    <property type="evidence" value="ECO:0007669"/>
    <property type="project" value="TreeGrafter"/>
</dbReference>
<dbReference type="InterPro" id="IPR053828">
    <property type="entry name" value="Nucleosidase_C"/>
</dbReference>
<sequence length="663" mass="72864">MRLSWTLGFAAAVVFTKTVAACGGCYGPSSEVVHERNVRRMQPDATGATVGPSAELEWGQLNFLHTTDTHGWLEGHIKEQSYGADWGDFVSFSKHMKHKAGNLGVDLLMIDTGDLHDGNGLSDAVLPNGVLSNPIFEEIAYDVLTIGNHELYLSDIAYETYSNFSKVWGDKYVTSNVQIVNPTTGLYEYIGSTHYYFTTAHGLRIMAFGVLFDFTGNSNVSKIIKGADMIQQEWFIDAVNYDKPIDLFLVIGHNPVRADVTDTASTMSLLHSTIRSMRPELPIQFFGGHTHIRDFKVFDDMSTGLESGRYCETLGWLSMGGIKSSTFTGNKVPRGVANPTRKASNSSTSSLVYSRRYLDWNRLTFEYHATNSQADTFDYHSGLRVTGDITDIRNELNLTSLYGCAPETYCMTCQAYNTPGNIFSLVETALGAIVVNASRATIPRYVIVNTGSIRFDLVKGPFTYDDSFIVSPFTDAFLYVPNVPYALAKDVLSSINGAPLNDKRDLFGIMPRTVSPDSCLDPGISMVSSHSQELKTRGIHRRQVVVTPGYTTTDDFGTDGDDTPHSNIPAFTQPNYVAGNASFPATGTADVVDVVFLDYFASTVVSILNSLGGTYTDADVANYLDPSFTTQDYLPEYAKLYWQANVPNCPVGQGVGYTDTKRI</sequence>
<dbReference type="AlphaFoldDB" id="A0A9P7Z5C3"/>
<dbReference type="Proteomes" id="UP000887226">
    <property type="component" value="Unassembled WGS sequence"/>
</dbReference>
<comment type="caution">
    <text evidence="4">The sequence shown here is derived from an EMBL/GenBank/DDBJ whole genome shotgun (WGS) entry which is preliminary data.</text>
</comment>
<dbReference type="Gene3D" id="3.60.21.10">
    <property type="match status" value="1"/>
</dbReference>
<dbReference type="EMBL" id="MU253837">
    <property type="protein sequence ID" value="KAG9245647.1"/>
    <property type="molecule type" value="Genomic_DNA"/>
</dbReference>
<dbReference type="FunFam" id="3.60.21.10:FF:000043">
    <property type="entry name" value="Ser/Thr protein phosphatase family"/>
    <property type="match status" value="1"/>
</dbReference>
<evidence type="ECO:0000256" key="1">
    <source>
        <dbReference type="SAM" id="SignalP"/>
    </source>
</evidence>